<protein>
    <submittedName>
        <fullName evidence="1">Uncharacterized protein</fullName>
    </submittedName>
</protein>
<evidence type="ECO:0000313" key="1">
    <source>
        <dbReference type="EMBL" id="JAH56698.1"/>
    </source>
</evidence>
<sequence length="22" mass="2511">MKHFIVINFSAKSPSPMNIYVS</sequence>
<organism evidence="1">
    <name type="scientific">Anguilla anguilla</name>
    <name type="common">European freshwater eel</name>
    <name type="synonym">Muraena anguilla</name>
    <dbReference type="NCBI Taxonomy" id="7936"/>
    <lineage>
        <taxon>Eukaryota</taxon>
        <taxon>Metazoa</taxon>
        <taxon>Chordata</taxon>
        <taxon>Craniata</taxon>
        <taxon>Vertebrata</taxon>
        <taxon>Euteleostomi</taxon>
        <taxon>Actinopterygii</taxon>
        <taxon>Neopterygii</taxon>
        <taxon>Teleostei</taxon>
        <taxon>Anguilliformes</taxon>
        <taxon>Anguillidae</taxon>
        <taxon>Anguilla</taxon>
    </lineage>
</organism>
<accession>A0A0E9TVE5</accession>
<name>A0A0E9TVE5_ANGAN</name>
<proteinExistence type="predicted"/>
<dbReference type="AlphaFoldDB" id="A0A0E9TVE5"/>
<dbReference type="EMBL" id="GBXM01051879">
    <property type="protein sequence ID" value="JAH56698.1"/>
    <property type="molecule type" value="Transcribed_RNA"/>
</dbReference>
<reference evidence="1" key="1">
    <citation type="submission" date="2014-11" db="EMBL/GenBank/DDBJ databases">
        <authorList>
            <person name="Amaro Gonzalez C."/>
        </authorList>
    </citation>
    <scope>NUCLEOTIDE SEQUENCE</scope>
</reference>
<reference evidence="1" key="2">
    <citation type="journal article" date="2015" name="Fish Shellfish Immunol.">
        <title>Early steps in the European eel (Anguilla anguilla)-Vibrio vulnificus interaction in the gills: Role of the RtxA13 toxin.</title>
        <authorList>
            <person name="Callol A."/>
            <person name="Pajuelo D."/>
            <person name="Ebbesson L."/>
            <person name="Teles M."/>
            <person name="MacKenzie S."/>
            <person name="Amaro C."/>
        </authorList>
    </citation>
    <scope>NUCLEOTIDE SEQUENCE</scope>
</reference>